<proteinExistence type="predicted"/>
<reference evidence="2" key="1">
    <citation type="journal article" date="2020" name="Stud. Mycol.">
        <title>101 Dothideomycetes genomes: a test case for predicting lifestyles and emergence of pathogens.</title>
        <authorList>
            <person name="Haridas S."/>
            <person name="Albert R."/>
            <person name="Binder M."/>
            <person name="Bloem J."/>
            <person name="Labutti K."/>
            <person name="Salamov A."/>
            <person name="Andreopoulos B."/>
            <person name="Baker S."/>
            <person name="Barry K."/>
            <person name="Bills G."/>
            <person name="Bluhm B."/>
            <person name="Cannon C."/>
            <person name="Castanera R."/>
            <person name="Culley D."/>
            <person name="Daum C."/>
            <person name="Ezra D."/>
            <person name="Gonzalez J."/>
            <person name="Henrissat B."/>
            <person name="Kuo A."/>
            <person name="Liang C."/>
            <person name="Lipzen A."/>
            <person name="Lutzoni F."/>
            <person name="Magnuson J."/>
            <person name="Mondo S."/>
            <person name="Nolan M."/>
            <person name="Ohm R."/>
            <person name="Pangilinan J."/>
            <person name="Park H.-J."/>
            <person name="Ramirez L."/>
            <person name="Alfaro M."/>
            <person name="Sun H."/>
            <person name="Tritt A."/>
            <person name="Yoshinaga Y."/>
            <person name="Zwiers L.-H."/>
            <person name="Turgeon B."/>
            <person name="Goodwin S."/>
            <person name="Spatafora J."/>
            <person name="Crous P."/>
            <person name="Grigoriev I."/>
        </authorList>
    </citation>
    <scope>NUCLEOTIDE SEQUENCE</scope>
    <source>
        <strain evidence="2">CBS 122367</strain>
    </source>
</reference>
<keyword evidence="3" id="KW-1185">Reference proteome</keyword>
<dbReference type="EMBL" id="MU005583">
    <property type="protein sequence ID" value="KAF2683887.1"/>
    <property type="molecule type" value="Genomic_DNA"/>
</dbReference>
<dbReference type="Proteomes" id="UP000799291">
    <property type="component" value="Unassembled WGS sequence"/>
</dbReference>
<evidence type="ECO:0000313" key="3">
    <source>
        <dbReference type="Proteomes" id="UP000799291"/>
    </source>
</evidence>
<evidence type="ECO:0000256" key="1">
    <source>
        <dbReference type="SAM" id="MobiDB-lite"/>
    </source>
</evidence>
<feature type="compositionally biased region" description="Basic and acidic residues" evidence="1">
    <location>
        <begin position="10"/>
        <end position="19"/>
    </location>
</feature>
<sequence>MRAQGADIGELMRTRETKNVDQPGLSPILKFETANRKSKICTEGSGQKPWLPNFPRETCAPYIGCPCLGAGGASLTLRVVWVAPVDVHRPPGAAAWPAGGPLVQSAVSSVNCYSGAGGDGWGVRKAWCGVVGAVKRGGPVPRTAHARTHNRTIVISHGLSAPPAPGALHHPQETQGKLPCEKEGIRNILRQQGDSIICTFSTNPPARVATRVNGGRGSAAGSTVRALAGMHRPANVRHLDCGAPVWNVETRPGLFVQTAILRHPLPLLL</sequence>
<dbReference type="AlphaFoldDB" id="A0A6G1J051"/>
<evidence type="ECO:0000313" key="2">
    <source>
        <dbReference type="EMBL" id="KAF2683887.1"/>
    </source>
</evidence>
<feature type="region of interest" description="Disordered" evidence="1">
    <location>
        <begin position="1"/>
        <end position="24"/>
    </location>
</feature>
<name>A0A6G1J051_9PLEO</name>
<gene>
    <name evidence="2" type="ORF">K458DRAFT_404802</name>
</gene>
<accession>A0A6G1J051</accession>
<organism evidence="2 3">
    <name type="scientific">Lentithecium fluviatile CBS 122367</name>
    <dbReference type="NCBI Taxonomy" id="1168545"/>
    <lineage>
        <taxon>Eukaryota</taxon>
        <taxon>Fungi</taxon>
        <taxon>Dikarya</taxon>
        <taxon>Ascomycota</taxon>
        <taxon>Pezizomycotina</taxon>
        <taxon>Dothideomycetes</taxon>
        <taxon>Pleosporomycetidae</taxon>
        <taxon>Pleosporales</taxon>
        <taxon>Massarineae</taxon>
        <taxon>Lentitheciaceae</taxon>
        <taxon>Lentithecium</taxon>
    </lineage>
</organism>
<protein>
    <submittedName>
        <fullName evidence="2">Uncharacterized protein</fullName>
    </submittedName>
</protein>